<dbReference type="SMART" id="SM00028">
    <property type="entry name" value="TPR"/>
    <property type="match status" value="2"/>
</dbReference>
<evidence type="ECO:0000313" key="3">
    <source>
        <dbReference type="Proteomes" id="UP000595224"/>
    </source>
</evidence>
<evidence type="ECO:0008006" key="4">
    <source>
        <dbReference type="Google" id="ProtNLM"/>
    </source>
</evidence>
<keyword evidence="3" id="KW-1185">Reference proteome</keyword>
<evidence type="ECO:0000313" key="2">
    <source>
        <dbReference type="EMBL" id="QQA00184.1"/>
    </source>
</evidence>
<feature type="compositionally biased region" description="Acidic residues" evidence="1">
    <location>
        <begin position="264"/>
        <end position="273"/>
    </location>
</feature>
<protein>
    <recommendedName>
        <fullName evidence="4">Tetratricopeptide repeat protein</fullName>
    </recommendedName>
</protein>
<reference evidence="2 3" key="1">
    <citation type="submission" date="2020-11" db="EMBL/GenBank/DDBJ databases">
        <title>Treponema Peruensis nv. sp., first commensal Treponema isolated from human feces.</title>
        <authorList>
            <person name="Belkhou C."/>
            <person name="Raes J."/>
        </authorList>
    </citation>
    <scope>NUCLEOTIDE SEQUENCE [LARGE SCALE GENOMIC DNA]</scope>
    <source>
        <strain evidence="2 3">RCC2812</strain>
    </source>
</reference>
<accession>A0A7T3RBR6</accession>
<gene>
    <name evidence="2" type="ORF">IWA51_07810</name>
</gene>
<evidence type="ECO:0000256" key="1">
    <source>
        <dbReference type="SAM" id="MobiDB-lite"/>
    </source>
</evidence>
<proteinExistence type="predicted"/>
<dbReference type="InterPro" id="IPR011990">
    <property type="entry name" value="TPR-like_helical_dom_sf"/>
</dbReference>
<dbReference type="KEGG" id="tper:IWA51_07810"/>
<dbReference type="AlphaFoldDB" id="A0A7T3RBR6"/>
<name>A0A7T3RBR6_9SPIR</name>
<dbReference type="SUPFAM" id="SSF48452">
    <property type="entry name" value="TPR-like"/>
    <property type="match status" value="1"/>
</dbReference>
<dbReference type="RefSeq" id="WP_177528908.1">
    <property type="nucleotide sequence ID" value="NZ_CBCSHE010000001.1"/>
</dbReference>
<dbReference type="InterPro" id="IPR019734">
    <property type="entry name" value="TPR_rpt"/>
</dbReference>
<dbReference type="Proteomes" id="UP000595224">
    <property type="component" value="Chromosome"/>
</dbReference>
<dbReference type="Gene3D" id="1.25.40.10">
    <property type="entry name" value="Tetratricopeptide repeat domain"/>
    <property type="match status" value="1"/>
</dbReference>
<organism evidence="2 3">
    <name type="scientific">Treponema peruense</name>
    <dbReference type="NCBI Taxonomy" id="2787628"/>
    <lineage>
        <taxon>Bacteria</taxon>
        <taxon>Pseudomonadati</taxon>
        <taxon>Spirochaetota</taxon>
        <taxon>Spirochaetia</taxon>
        <taxon>Spirochaetales</taxon>
        <taxon>Treponemataceae</taxon>
        <taxon>Treponema</taxon>
    </lineage>
</organism>
<feature type="region of interest" description="Disordered" evidence="1">
    <location>
        <begin position="248"/>
        <end position="273"/>
    </location>
</feature>
<sequence length="273" mass="30190">MTVFFCAALFCTGAFCQSGDFAEGERLFRQNDPRGATVYLEKAAASLSYPKAFVYLSVAYYQLGMYAESIDACERGMSVPGTDKKVLAFNAGNSAFAAGDFGEADRWYSLSCAADPLYAVPVLNRANARLSLGRYDECAADYRRYLELCPDDPQKDKIEALLLLLDEEKARAEREKEARLAEEARIKEEEARIAEQKAAEEEAARLEAEKQAALKAAEEEAARAEAERIAAEEAARRRKLLEDVAASLQNTETENMSAGAEGTVEYDYETELE</sequence>
<dbReference type="Pfam" id="PF13181">
    <property type="entry name" value="TPR_8"/>
    <property type="match status" value="1"/>
</dbReference>
<dbReference type="EMBL" id="CP064936">
    <property type="protein sequence ID" value="QQA00184.1"/>
    <property type="molecule type" value="Genomic_DNA"/>
</dbReference>
<feature type="region of interest" description="Disordered" evidence="1">
    <location>
        <begin position="198"/>
        <end position="229"/>
    </location>
</feature>